<evidence type="ECO:0000313" key="1">
    <source>
        <dbReference type="EMBL" id="QHT78711.1"/>
    </source>
</evidence>
<dbReference type="Pfam" id="PF19061">
    <property type="entry name" value="DUF5757"/>
    <property type="match status" value="1"/>
</dbReference>
<proteinExistence type="predicted"/>
<protein>
    <submittedName>
        <fullName evidence="1">Uncharacterized protein</fullName>
    </submittedName>
</protein>
<dbReference type="InterPro" id="IPR043920">
    <property type="entry name" value="DUF5757"/>
</dbReference>
<accession>A0A6C0HDK1</accession>
<sequence>MSILINDEKFEIFSYDTLDTIKDRYVTQKHTISKYAELKLLKEHNIKTEEKNINNIPIKFLSEVDYKVNYYEDSSFRCFTVIDFIKQTDVEESSDEGFNKSIDEIYTNITKETKIQISKIQIAFMYIIENFAIIEENPSFEESYNEVREDSSLFGLNTYLDKYSTMTDYQSFFEEYKQSYLASESRLKTQKENFKQASLLKDYTLSKIKDSFMSDIKETQTKYDGEFELKVDIYELLNRFIPNREMPFVKIAKFYKILTYFTTPIEWLEPEDENTESLRLYILKDEIESDNNISIPKAINYVVIKIDQMSEIEGIFKYKYSIVSEGGNLVINETLILTRFFNNIKPIDSPQNMTLRETFGKGYLIFKGIDLPREIIYDYALNDNIVSSVMTINESFKIEKIKGGIRFLLFNTISCSASIKRITKPTDEEVETFQGKVDVGDNIIRIDIKKAKSEVFLKHSLQTLQQCLVYMYKNKQEDFFDYYKTYLPNIKELIKKKIVIPEDSEDLRDIFPEIYPSGYGRFCPNQPVAILEKKQAEKEIEQGNDVMLFPLTATEGRQAWYVCKSSSHPYVGYKASNLQNSEKFGILPCCYENPHTTQGYLRHDYENKIVDLSGKKLEKEIDDEDEKSERKLDNLIKTNKILKKDRFGVLPPNISALLNTVEINTLLGTHRFLRKGVSQSINSCIECLINAKDLDISISKIRSRILKLAPYNLTSQNMLFPADIIKILENNENIDPLQFLNILENLFQVNIILFCRNKTENKLGSFCTPFFKKYFIINEKQALFEQTVILFRTYGAEVDKVIAPQTELIVLETDVSSGDKVKGTITKIFDTDTPFIKKLFSLYASTVNILNNNVKLKNDITSQIEDSVGKIRKIKIKINDKTLTVYNSPISSFNFDKFEKGTPEYNTKISIDKYPTSLIKQFFEIEKIKDIQKVLYTNFENKSILIGYYFVKDDLKGFIYTDDYTNTNDITRNVYNNKINEYIAPLGVGISLLDQYNSFIRLSNMLTSYLLYLFSKEYSQELDNLLKLNNNQEFNEQLKKYVNDFEKRIVVKPSHEYKNKNRQLSLKNDSFIQGKKYLIATNEELKKRLLYALYSITKNDIYTVISYKTKKYIPNFYTTAKDFEQSEHFTIYYTKKELALYNIDPTLNYKSFSLPPSVNENTFFLSNLDIMEGYTFLAQKVSNVGNAIYTSRYFNNYRINTIDRDSEDSIDTSNLIFFIYNGQEIIKEEVILDEEIQTTYIMIFKSENKVYTYVLLKFL</sequence>
<organism evidence="1">
    <name type="scientific">viral metagenome</name>
    <dbReference type="NCBI Taxonomy" id="1070528"/>
    <lineage>
        <taxon>unclassified sequences</taxon>
        <taxon>metagenomes</taxon>
        <taxon>organismal metagenomes</taxon>
    </lineage>
</organism>
<name>A0A6C0HDK1_9ZZZZ</name>
<dbReference type="AlphaFoldDB" id="A0A6C0HDK1"/>
<dbReference type="EMBL" id="MN739935">
    <property type="protein sequence ID" value="QHT78711.1"/>
    <property type="molecule type" value="Genomic_DNA"/>
</dbReference>
<reference evidence="1" key="1">
    <citation type="journal article" date="2020" name="Nature">
        <title>Giant virus diversity and host interactions through global metagenomics.</title>
        <authorList>
            <person name="Schulz F."/>
            <person name="Roux S."/>
            <person name="Paez-Espino D."/>
            <person name="Jungbluth S."/>
            <person name="Walsh D.A."/>
            <person name="Denef V.J."/>
            <person name="McMahon K.D."/>
            <person name="Konstantinidis K.T."/>
            <person name="Eloe-Fadrosh E.A."/>
            <person name="Kyrpides N.C."/>
            <person name="Woyke T."/>
        </authorList>
    </citation>
    <scope>NUCLEOTIDE SEQUENCE</scope>
    <source>
        <strain evidence="1">GVMAG-M-3300023179-92</strain>
    </source>
</reference>